<gene>
    <name evidence="2" type="ORF">ODALV1_LOCUS7423</name>
</gene>
<dbReference type="Proteomes" id="UP001642540">
    <property type="component" value="Unassembled WGS sequence"/>
</dbReference>
<keyword evidence="1" id="KW-0812">Transmembrane</keyword>
<protein>
    <recommendedName>
        <fullName evidence="4">Odorant receptor</fullName>
    </recommendedName>
</protein>
<organism evidence="2 3">
    <name type="scientific">Orchesella dallaii</name>
    <dbReference type="NCBI Taxonomy" id="48710"/>
    <lineage>
        <taxon>Eukaryota</taxon>
        <taxon>Metazoa</taxon>
        <taxon>Ecdysozoa</taxon>
        <taxon>Arthropoda</taxon>
        <taxon>Hexapoda</taxon>
        <taxon>Collembola</taxon>
        <taxon>Entomobryomorpha</taxon>
        <taxon>Entomobryoidea</taxon>
        <taxon>Orchesellidae</taxon>
        <taxon>Orchesellinae</taxon>
        <taxon>Orchesella</taxon>
    </lineage>
</organism>
<feature type="transmembrane region" description="Helical" evidence="1">
    <location>
        <begin position="265"/>
        <end position="285"/>
    </location>
</feature>
<accession>A0ABP1Q532</accession>
<evidence type="ECO:0008006" key="4">
    <source>
        <dbReference type="Google" id="ProtNLM"/>
    </source>
</evidence>
<keyword evidence="1" id="KW-0472">Membrane</keyword>
<sequence length="388" mass="44433">MLTGPYFKSFVGFLSLSKYSFALPYRWNSETRQLYMVQSKKFQFFFKLGTFVSIVYVVVLGYQLLLNSSSLSPATSMIMVLWLVMTISVLVTKIVVVKLGYQLQEFFNLMIRFEDKYFGKRNGSQQGQADLSVLIVLRLTCMSVAAFPLATTGYIGMKPCSPPFLTSFILNCGKEMTRGPSFHVARFVLAVIEGTYWFHVVGMAAFMICFLQYLSLKCFTKYLVDLVKMNILEKGQNYQYYRQSIVFRQIQILHNAINTIIRTEFLPMSQFAWMTMTILGLYATIKMHDVIGLPLYLLFPTFAIDGVVYFYVVVGAASKTYAQSYHLIHNVWRGRNPGGQSKWFVTFRRSCQVMKTYIGNVAFLDSMTPLVLIHFCLAQTASLILLQT</sequence>
<name>A0ABP1Q532_9HEXA</name>
<feature type="transmembrane region" description="Helical" evidence="1">
    <location>
        <begin position="131"/>
        <end position="155"/>
    </location>
</feature>
<evidence type="ECO:0000256" key="1">
    <source>
        <dbReference type="SAM" id="Phobius"/>
    </source>
</evidence>
<proteinExistence type="predicted"/>
<dbReference type="EMBL" id="CAXLJM020000023">
    <property type="protein sequence ID" value="CAL8089594.1"/>
    <property type="molecule type" value="Genomic_DNA"/>
</dbReference>
<reference evidence="2 3" key="1">
    <citation type="submission" date="2024-08" db="EMBL/GenBank/DDBJ databases">
        <authorList>
            <person name="Cucini C."/>
            <person name="Frati F."/>
        </authorList>
    </citation>
    <scope>NUCLEOTIDE SEQUENCE [LARGE SCALE GENOMIC DNA]</scope>
</reference>
<evidence type="ECO:0000313" key="3">
    <source>
        <dbReference type="Proteomes" id="UP001642540"/>
    </source>
</evidence>
<feature type="transmembrane region" description="Helical" evidence="1">
    <location>
        <begin position="77"/>
        <end position="101"/>
    </location>
</feature>
<keyword evidence="3" id="KW-1185">Reference proteome</keyword>
<keyword evidence="1" id="KW-1133">Transmembrane helix</keyword>
<evidence type="ECO:0000313" key="2">
    <source>
        <dbReference type="EMBL" id="CAL8089594.1"/>
    </source>
</evidence>
<feature type="transmembrane region" description="Helical" evidence="1">
    <location>
        <begin position="44"/>
        <end position="65"/>
    </location>
</feature>
<comment type="caution">
    <text evidence="2">The sequence shown here is derived from an EMBL/GenBank/DDBJ whole genome shotgun (WGS) entry which is preliminary data.</text>
</comment>
<feature type="transmembrane region" description="Helical" evidence="1">
    <location>
        <begin position="196"/>
        <end position="216"/>
    </location>
</feature>
<feature type="transmembrane region" description="Helical" evidence="1">
    <location>
        <begin position="291"/>
        <end position="314"/>
    </location>
</feature>